<feature type="domain" description="Something about silencing protein 4" evidence="2">
    <location>
        <begin position="287"/>
        <end position="382"/>
    </location>
</feature>
<dbReference type="InParanoid" id="A0A136J312"/>
<organism evidence="3 4">
    <name type="scientific">Microdochium bolleyi</name>
    <dbReference type="NCBI Taxonomy" id="196109"/>
    <lineage>
        <taxon>Eukaryota</taxon>
        <taxon>Fungi</taxon>
        <taxon>Dikarya</taxon>
        <taxon>Ascomycota</taxon>
        <taxon>Pezizomycotina</taxon>
        <taxon>Sordariomycetes</taxon>
        <taxon>Xylariomycetidae</taxon>
        <taxon>Xylariales</taxon>
        <taxon>Microdochiaceae</taxon>
        <taxon>Microdochium</taxon>
    </lineage>
</organism>
<feature type="compositionally biased region" description="Basic residues" evidence="1">
    <location>
        <begin position="560"/>
        <end position="572"/>
    </location>
</feature>
<evidence type="ECO:0000256" key="1">
    <source>
        <dbReference type="SAM" id="MobiDB-lite"/>
    </source>
</evidence>
<reference evidence="4" key="1">
    <citation type="submission" date="2016-02" db="EMBL/GenBank/DDBJ databases">
        <title>Draft genome sequence of Microdochium bolleyi, a fungal endophyte of beachgrass.</title>
        <authorList>
            <consortium name="DOE Joint Genome Institute"/>
            <person name="David A.S."/>
            <person name="May G."/>
            <person name="Haridas S."/>
            <person name="Lim J."/>
            <person name="Wang M."/>
            <person name="Labutti K."/>
            <person name="Lipzen A."/>
            <person name="Barry K."/>
            <person name="Grigoriev I.V."/>
        </authorList>
    </citation>
    <scope>NUCLEOTIDE SEQUENCE [LARGE SCALE GENOMIC DNA]</scope>
    <source>
        <strain evidence="4">J235TASD1</strain>
    </source>
</reference>
<feature type="compositionally biased region" description="Acidic residues" evidence="1">
    <location>
        <begin position="390"/>
        <end position="417"/>
    </location>
</feature>
<evidence type="ECO:0000259" key="2">
    <source>
        <dbReference type="Pfam" id="PF15460"/>
    </source>
</evidence>
<feature type="region of interest" description="Disordered" evidence="1">
    <location>
        <begin position="164"/>
        <end position="191"/>
    </location>
</feature>
<accession>A0A136J312</accession>
<dbReference type="EMBL" id="KQ964250">
    <property type="protein sequence ID" value="KXJ91493.1"/>
    <property type="molecule type" value="Genomic_DNA"/>
</dbReference>
<dbReference type="PANTHER" id="PTHR38422">
    <property type="entry name" value="SOMETHING ABOUT SILENCING PROTEIN 4"/>
    <property type="match status" value="1"/>
</dbReference>
<feature type="compositionally biased region" description="Basic and acidic residues" evidence="1">
    <location>
        <begin position="464"/>
        <end position="473"/>
    </location>
</feature>
<dbReference type="Pfam" id="PF15460">
    <property type="entry name" value="SAS4"/>
    <property type="match status" value="1"/>
</dbReference>
<feature type="compositionally biased region" description="Low complexity" evidence="1">
    <location>
        <begin position="87"/>
        <end position="112"/>
    </location>
</feature>
<evidence type="ECO:0000313" key="3">
    <source>
        <dbReference type="EMBL" id="KXJ91493.1"/>
    </source>
</evidence>
<name>A0A136J312_9PEZI</name>
<dbReference type="STRING" id="196109.A0A136J312"/>
<sequence length="572" mass="64474">MKRPLEVIDSNQDPLRSKKARITVEILAARPRPSVLSPSKPAAALLSPSRQGMQTKTLHHYFPVRPILPQPAAPPIAPLPPPNRSLLPTPAIDTKTTTPTAKTPDTTLTAPTHASRKLQQPTPPPPPPTSQPPEHASKTTTTASHVQSSVPEHQKKLVNGIKHELDRLQPSAADTSTVRGSTGRKLRSQEATRFKSELSAYFPDYDEVIGNDPKEQHLLTTETPIIITDSRLSATRDALSRHITHGRSGEDYAIRGFGDGLFTDLVEAQRIDFSFLEQRENEDVSVDPLSDSYYQPSHRKAARLEKSIRNTERSRAQHEKDQIVRILGDLQGHDWLRIMGVNGVTETRKKSFEPAREHFIKGCQAILGKFRNWSQEEKRRKLEKERALAEEEAAETGDSEDEGTEVSEDGQDNASSDDDNRQPKAAGRRGKRTSQHIEMSDIEDQESDGDPPDSSDVDASIARQLRDEAELARAKYHKTHPGKRPRGDSFAQLSEQDSPSRHRDFTSFFRNKTQRDAALNRPRRRGRSAVAWGHDVPEPEKDDFDLPEEFREPETMKTRERQKRRARREAKH</sequence>
<feature type="compositionally biased region" description="Acidic residues" evidence="1">
    <location>
        <begin position="440"/>
        <end position="456"/>
    </location>
</feature>
<feature type="region of interest" description="Disordered" evidence="1">
    <location>
        <begin position="384"/>
        <end position="572"/>
    </location>
</feature>
<dbReference type="PANTHER" id="PTHR38422:SF1">
    <property type="entry name" value="SOMETHING ABOUT SILENCING PROTEIN 4"/>
    <property type="match status" value="1"/>
</dbReference>
<dbReference type="InterPro" id="IPR029184">
    <property type="entry name" value="Sas4_dom"/>
</dbReference>
<gene>
    <name evidence="3" type="ORF">Micbo1qcDRAFT_65817</name>
</gene>
<feature type="compositionally biased region" description="Basic residues" evidence="1">
    <location>
        <begin position="474"/>
        <end position="484"/>
    </location>
</feature>
<dbReference type="OrthoDB" id="1938992at2759"/>
<protein>
    <submittedName>
        <fullName evidence="3">Something about silencing, SAS, complex subunit 4-domain-containing protein</fullName>
    </submittedName>
</protein>
<dbReference type="AlphaFoldDB" id="A0A136J312"/>
<evidence type="ECO:0000313" key="4">
    <source>
        <dbReference type="Proteomes" id="UP000070501"/>
    </source>
</evidence>
<feature type="compositionally biased region" description="Polar residues" evidence="1">
    <location>
        <begin position="138"/>
        <end position="151"/>
    </location>
</feature>
<feature type="compositionally biased region" description="Pro residues" evidence="1">
    <location>
        <begin position="121"/>
        <end position="131"/>
    </location>
</feature>
<dbReference type="GO" id="GO:0004402">
    <property type="term" value="F:histone acetyltransferase activity"/>
    <property type="evidence" value="ECO:0007669"/>
    <property type="project" value="TreeGrafter"/>
</dbReference>
<dbReference type="Proteomes" id="UP000070501">
    <property type="component" value="Unassembled WGS sequence"/>
</dbReference>
<feature type="region of interest" description="Disordered" evidence="1">
    <location>
        <begin position="72"/>
        <end position="152"/>
    </location>
</feature>
<feature type="compositionally biased region" description="Pro residues" evidence="1">
    <location>
        <begin position="72"/>
        <end position="83"/>
    </location>
</feature>
<dbReference type="GO" id="GO:0033255">
    <property type="term" value="C:SAS acetyltransferase complex"/>
    <property type="evidence" value="ECO:0007669"/>
    <property type="project" value="InterPro"/>
</dbReference>
<feature type="compositionally biased region" description="Basic and acidic residues" evidence="1">
    <location>
        <begin position="548"/>
        <end position="559"/>
    </location>
</feature>
<keyword evidence="4" id="KW-1185">Reference proteome</keyword>
<proteinExistence type="predicted"/>
<dbReference type="InterPro" id="IPR038988">
    <property type="entry name" value="Sas4"/>
</dbReference>